<gene>
    <name evidence="3" type="ORF">K452DRAFT_287618</name>
</gene>
<dbReference type="AlphaFoldDB" id="A0A6A6BFH3"/>
<feature type="region of interest" description="Disordered" evidence="1">
    <location>
        <begin position="516"/>
        <end position="554"/>
    </location>
</feature>
<evidence type="ECO:0000313" key="4">
    <source>
        <dbReference type="Proteomes" id="UP000799438"/>
    </source>
</evidence>
<dbReference type="RefSeq" id="XP_033397379.1">
    <property type="nucleotide sequence ID" value="XM_033540511.1"/>
</dbReference>
<feature type="compositionally biased region" description="Basic and acidic residues" evidence="1">
    <location>
        <begin position="261"/>
        <end position="276"/>
    </location>
</feature>
<evidence type="ECO:0000259" key="2">
    <source>
        <dbReference type="PROSITE" id="PS50003"/>
    </source>
</evidence>
<feature type="compositionally biased region" description="Low complexity" evidence="1">
    <location>
        <begin position="529"/>
        <end position="554"/>
    </location>
</feature>
<organism evidence="3 4">
    <name type="scientific">Aplosporella prunicola CBS 121167</name>
    <dbReference type="NCBI Taxonomy" id="1176127"/>
    <lineage>
        <taxon>Eukaryota</taxon>
        <taxon>Fungi</taxon>
        <taxon>Dikarya</taxon>
        <taxon>Ascomycota</taxon>
        <taxon>Pezizomycotina</taxon>
        <taxon>Dothideomycetes</taxon>
        <taxon>Dothideomycetes incertae sedis</taxon>
        <taxon>Botryosphaeriales</taxon>
        <taxon>Aplosporellaceae</taxon>
        <taxon>Aplosporella</taxon>
    </lineage>
</organism>
<dbReference type="SMART" id="SM00233">
    <property type="entry name" value="PH"/>
    <property type="match status" value="1"/>
</dbReference>
<accession>A0A6A6BFH3</accession>
<feature type="region of interest" description="Disordered" evidence="1">
    <location>
        <begin position="1"/>
        <end position="44"/>
    </location>
</feature>
<reference evidence="3" key="1">
    <citation type="journal article" date="2020" name="Stud. Mycol.">
        <title>101 Dothideomycetes genomes: a test case for predicting lifestyles and emergence of pathogens.</title>
        <authorList>
            <person name="Haridas S."/>
            <person name="Albert R."/>
            <person name="Binder M."/>
            <person name="Bloem J."/>
            <person name="Labutti K."/>
            <person name="Salamov A."/>
            <person name="Andreopoulos B."/>
            <person name="Baker S."/>
            <person name="Barry K."/>
            <person name="Bills G."/>
            <person name="Bluhm B."/>
            <person name="Cannon C."/>
            <person name="Castanera R."/>
            <person name="Culley D."/>
            <person name="Daum C."/>
            <person name="Ezra D."/>
            <person name="Gonzalez J."/>
            <person name="Henrissat B."/>
            <person name="Kuo A."/>
            <person name="Liang C."/>
            <person name="Lipzen A."/>
            <person name="Lutzoni F."/>
            <person name="Magnuson J."/>
            <person name="Mondo S."/>
            <person name="Nolan M."/>
            <person name="Ohm R."/>
            <person name="Pangilinan J."/>
            <person name="Park H.-J."/>
            <person name="Ramirez L."/>
            <person name="Alfaro M."/>
            <person name="Sun H."/>
            <person name="Tritt A."/>
            <person name="Yoshinaga Y."/>
            <person name="Zwiers L.-H."/>
            <person name="Turgeon B."/>
            <person name="Goodwin S."/>
            <person name="Spatafora J."/>
            <person name="Crous P."/>
            <person name="Grigoriev I."/>
        </authorList>
    </citation>
    <scope>NUCLEOTIDE SEQUENCE</scope>
    <source>
        <strain evidence="3">CBS 121167</strain>
    </source>
</reference>
<sequence length="628" mass="69318">MPSVLGAALFRPHSDSHTTTTTMRDSSPHPPPPPDQRQRQQQSSSCYGYHNTFHTHAVPADPDQTPPTYDSLRPEPVCPREALPTYSCSVLFEGPLGFKSEYHDVFERTCTRDRQWQDVYVVLRGTQLNVHRLKTSLFHSRSKRAAAGRLMRSYSLQHAEVGLALDFKKTELVPRSALARLVPLNARAAVYETDPHLFLPVREHAFRLRCETDQFLLCSAEPEGMLDWVEQLCAAVDISPPLDDRSEPRYRSLPRRGRRQRQLDGRGPRPEPVDLTARRLLAEQERIIRTLYPNLARDGADDDNNNLIGNSHSNGDADADDLDASDMLFPGRPASPDHHQEPHRRETDTSTPTPTLAEHDHQPRPLSPIETHDPSNGDAPMSGSIKLPRSGHAEPSASSLFRYRRRCAPVLLSSSPRASEVIYYEGKRMRVQARKQALQPYRDLPPHYAAHRFTQADRDQALNHHGDDEDEDLATRPALVHRPTADSSLVGPASLFHLDVDIDSDAIDLTPMTSNELRRQATSESVSVAPTSAPALTNTTTATSTPATTTSTTTATTVTPAAAPMSIPRRAFSATTRVAALAAAQRAEHKAADADASPPTRPGLPKRFLSRAKAPLTSAAEAFGGLVI</sequence>
<feature type="region of interest" description="Disordered" evidence="1">
    <location>
        <begin position="306"/>
        <end position="394"/>
    </location>
</feature>
<proteinExistence type="predicted"/>
<feature type="domain" description="PH" evidence="2">
    <location>
        <begin position="89"/>
        <end position="237"/>
    </location>
</feature>
<keyword evidence="4" id="KW-1185">Reference proteome</keyword>
<dbReference type="GeneID" id="54298007"/>
<dbReference type="PANTHER" id="PTHR37283:SF1">
    <property type="entry name" value="PH DOMAIN-CONTAINING PROTEIN YHR131C"/>
    <property type="match status" value="1"/>
</dbReference>
<evidence type="ECO:0000256" key="1">
    <source>
        <dbReference type="SAM" id="MobiDB-lite"/>
    </source>
</evidence>
<dbReference type="OrthoDB" id="5865767at2759"/>
<dbReference type="EMBL" id="ML995486">
    <property type="protein sequence ID" value="KAF2141667.1"/>
    <property type="molecule type" value="Genomic_DNA"/>
</dbReference>
<dbReference type="PROSITE" id="PS50003">
    <property type="entry name" value="PH_DOMAIN"/>
    <property type="match status" value="1"/>
</dbReference>
<feature type="region of interest" description="Disordered" evidence="1">
    <location>
        <begin position="243"/>
        <end position="276"/>
    </location>
</feature>
<name>A0A6A6BFH3_9PEZI</name>
<dbReference type="SUPFAM" id="SSF50729">
    <property type="entry name" value="PH domain-like"/>
    <property type="match status" value="1"/>
</dbReference>
<dbReference type="InterPro" id="IPR001849">
    <property type="entry name" value="PH_domain"/>
</dbReference>
<feature type="compositionally biased region" description="Basic and acidic residues" evidence="1">
    <location>
        <begin position="335"/>
        <end position="348"/>
    </location>
</feature>
<dbReference type="InterPro" id="IPR011993">
    <property type="entry name" value="PH-like_dom_sf"/>
</dbReference>
<dbReference type="Proteomes" id="UP000799438">
    <property type="component" value="Unassembled WGS sequence"/>
</dbReference>
<dbReference type="PANTHER" id="PTHR37283">
    <property type="entry name" value="PH DOMAIN-CONTAINING PROTEIN YHR131C"/>
    <property type="match status" value="1"/>
</dbReference>
<protein>
    <recommendedName>
        <fullName evidence="2">PH domain-containing protein</fullName>
    </recommendedName>
</protein>
<evidence type="ECO:0000313" key="3">
    <source>
        <dbReference type="EMBL" id="KAF2141667.1"/>
    </source>
</evidence>
<dbReference type="Gene3D" id="2.30.29.30">
    <property type="entry name" value="Pleckstrin-homology domain (PH domain)/Phosphotyrosine-binding domain (PTB)"/>
    <property type="match status" value="1"/>
</dbReference>